<evidence type="ECO:0000256" key="1">
    <source>
        <dbReference type="SAM" id="MobiDB-lite"/>
    </source>
</evidence>
<accession>A0A4Z0RBQ6</accession>
<sequence length="77" mass="8862">MDHETREMFSNIIGLLEIMKKDIKVIKQDIHTINSRQEAPDLLNRGIEVSRQPSKALEGKKSTCPMLSDQLKTSRLR</sequence>
<proteinExistence type="predicted"/>
<dbReference type="AlphaFoldDB" id="A0A4Z0RBQ6"/>
<reference evidence="2 3" key="1">
    <citation type="submission" date="2019-03" db="EMBL/GenBank/DDBJ databases">
        <title>Draft Genome Sequence of Desulfosporosinus fructosivorans Strain 63.6F, Isolated from Marine Sediment in the Baltic Sea.</title>
        <authorList>
            <person name="Hausmann B."/>
            <person name="Vandieken V."/>
            <person name="Pjevac P."/>
            <person name="Schreck K."/>
            <person name="Herbold C.W."/>
            <person name="Loy A."/>
        </authorList>
    </citation>
    <scope>NUCLEOTIDE SEQUENCE [LARGE SCALE GENOMIC DNA]</scope>
    <source>
        <strain evidence="2 3">63.6F</strain>
    </source>
</reference>
<dbReference type="RefSeq" id="WP_135544704.1">
    <property type="nucleotide sequence ID" value="NZ_SPQQ01000001.1"/>
</dbReference>
<dbReference type="Proteomes" id="UP000298460">
    <property type="component" value="Unassembled WGS sequence"/>
</dbReference>
<evidence type="ECO:0000313" key="3">
    <source>
        <dbReference type="Proteomes" id="UP000298460"/>
    </source>
</evidence>
<protein>
    <submittedName>
        <fullName evidence="2">Uncharacterized protein</fullName>
    </submittedName>
</protein>
<organism evidence="2 3">
    <name type="scientific">Desulfosporosinus fructosivorans</name>
    <dbReference type="NCBI Taxonomy" id="2018669"/>
    <lineage>
        <taxon>Bacteria</taxon>
        <taxon>Bacillati</taxon>
        <taxon>Bacillota</taxon>
        <taxon>Clostridia</taxon>
        <taxon>Eubacteriales</taxon>
        <taxon>Desulfitobacteriaceae</taxon>
        <taxon>Desulfosporosinus</taxon>
    </lineage>
</organism>
<feature type="region of interest" description="Disordered" evidence="1">
    <location>
        <begin position="53"/>
        <end position="77"/>
    </location>
</feature>
<evidence type="ECO:0000313" key="2">
    <source>
        <dbReference type="EMBL" id="TGE39765.1"/>
    </source>
</evidence>
<dbReference type="EMBL" id="SPQQ01000001">
    <property type="protein sequence ID" value="TGE39765.1"/>
    <property type="molecule type" value="Genomic_DNA"/>
</dbReference>
<dbReference type="OrthoDB" id="1798350at2"/>
<name>A0A4Z0RBQ6_9FIRM</name>
<keyword evidence="3" id="KW-1185">Reference proteome</keyword>
<gene>
    <name evidence="2" type="ORF">E4K67_01865</name>
</gene>
<comment type="caution">
    <text evidence="2">The sequence shown here is derived from an EMBL/GenBank/DDBJ whole genome shotgun (WGS) entry which is preliminary data.</text>
</comment>